<dbReference type="Gene3D" id="3.40.50.300">
    <property type="entry name" value="P-loop containing nucleotide triphosphate hydrolases"/>
    <property type="match status" value="1"/>
</dbReference>
<dbReference type="SUPFAM" id="SSF55874">
    <property type="entry name" value="ATPase domain of HSP90 chaperone/DNA topoisomerase II/histidine kinase"/>
    <property type="match status" value="1"/>
</dbReference>
<organism evidence="15 16">
    <name type="scientific">Rhizobium puerariae</name>
    <dbReference type="NCBI Taxonomy" id="1585791"/>
    <lineage>
        <taxon>Bacteria</taxon>
        <taxon>Pseudomonadati</taxon>
        <taxon>Pseudomonadota</taxon>
        <taxon>Alphaproteobacteria</taxon>
        <taxon>Hyphomicrobiales</taxon>
        <taxon>Rhizobiaceae</taxon>
        <taxon>Rhizobium/Agrobacterium group</taxon>
        <taxon>Rhizobium</taxon>
    </lineage>
</organism>
<dbReference type="InterPro" id="IPR003018">
    <property type="entry name" value="GAF"/>
</dbReference>
<dbReference type="RefSeq" id="WP_377262287.1">
    <property type="nucleotide sequence ID" value="NZ_JBHMAA010000015.1"/>
</dbReference>
<dbReference type="SMART" id="SM00388">
    <property type="entry name" value="HisKA"/>
    <property type="match status" value="1"/>
</dbReference>
<evidence type="ECO:0000256" key="13">
    <source>
        <dbReference type="SAM" id="Phobius"/>
    </source>
</evidence>
<feature type="transmembrane region" description="Helical" evidence="13">
    <location>
        <begin position="481"/>
        <end position="501"/>
    </location>
</feature>
<dbReference type="CDD" id="cd00075">
    <property type="entry name" value="HATPase"/>
    <property type="match status" value="1"/>
</dbReference>
<proteinExistence type="predicted"/>
<evidence type="ECO:0000256" key="4">
    <source>
        <dbReference type="ARBA" id="ARBA00022553"/>
    </source>
</evidence>
<evidence type="ECO:0000313" key="16">
    <source>
        <dbReference type="Proteomes" id="UP001589692"/>
    </source>
</evidence>
<dbReference type="Proteomes" id="UP001589692">
    <property type="component" value="Unassembled WGS sequence"/>
</dbReference>
<dbReference type="Gene3D" id="1.20.120.620">
    <property type="entry name" value="Backbone structure of the membrane domain of e. Coli histidine kinase receptor kdpd"/>
    <property type="match status" value="1"/>
</dbReference>
<keyword evidence="12 13" id="KW-0472">Membrane</keyword>
<feature type="transmembrane region" description="Helical" evidence="13">
    <location>
        <begin position="451"/>
        <end position="469"/>
    </location>
</feature>
<dbReference type="SMART" id="SM00387">
    <property type="entry name" value="HATPase_c"/>
    <property type="match status" value="1"/>
</dbReference>
<dbReference type="Pfam" id="PF00512">
    <property type="entry name" value="HisKA"/>
    <property type="match status" value="1"/>
</dbReference>
<evidence type="ECO:0000256" key="1">
    <source>
        <dbReference type="ARBA" id="ARBA00000085"/>
    </source>
</evidence>
<evidence type="ECO:0000256" key="10">
    <source>
        <dbReference type="ARBA" id="ARBA00022989"/>
    </source>
</evidence>
<dbReference type="Gene3D" id="3.30.565.10">
    <property type="entry name" value="Histidine kinase-like ATPase, C-terminal domain"/>
    <property type="match status" value="1"/>
</dbReference>
<name>A0ABV6AI80_9HYPH</name>
<dbReference type="PANTHER" id="PTHR45569">
    <property type="entry name" value="SENSOR PROTEIN KDPD"/>
    <property type="match status" value="1"/>
</dbReference>
<keyword evidence="7" id="KW-0547">Nucleotide-binding</keyword>
<evidence type="ECO:0000256" key="6">
    <source>
        <dbReference type="ARBA" id="ARBA00022692"/>
    </source>
</evidence>
<evidence type="ECO:0000313" key="15">
    <source>
        <dbReference type="EMBL" id="MFB9950247.1"/>
    </source>
</evidence>
<protein>
    <recommendedName>
        <fullName evidence="3">histidine kinase</fullName>
        <ecNumber evidence="3">2.7.13.3</ecNumber>
    </recommendedName>
</protein>
<dbReference type="InterPro" id="IPR003594">
    <property type="entry name" value="HATPase_dom"/>
</dbReference>
<evidence type="ECO:0000256" key="2">
    <source>
        <dbReference type="ARBA" id="ARBA00004141"/>
    </source>
</evidence>
<evidence type="ECO:0000256" key="3">
    <source>
        <dbReference type="ARBA" id="ARBA00012438"/>
    </source>
</evidence>
<evidence type="ECO:0000256" key="8">
    <source>
        <dbReference type="ARBA" id="ARBA00022777"/>
    </source>
</evidence>
<dbReference type="Pfam" id="PF00582">
    <property type="entry name" value="Usp"/>
    <property type="match status" value="1"/>
</dbReference>
<accession>A0ABV6AI80</accession>
<dbReference type="InterPro" id="IPR027417">
    <property type="entry name" value="P-loop_NTPase"/>
</dbReference>
<evidence type="ECO:0000256" key="12">
    <source>
        <dbReference type="ARBA" id="ARBA00023136"/>
    </source>
</evidence>
<dbReference type="InterPro" id="IPR004358">
    <property type="entry name" value="Sig_transdc_His_kin-like_C"/>
</dbReference>
<keyword evidence="10 13" id="KW-1133">Transmembrane helix</keyword>
<dbReference type="SUPFAM" id="SSF47384">
    <property type="entry name" value="Homodimeric domain of signal transducing histidine kinase"/>
    <property type="match status" value="1"/>
</dbReference>
<dbReference type="Pfam" id="PF13493">
    <property type="entry name" value="DUF4118"/>
    <property type="match status" value="1"/>
</dbReference>
<dbReference type="Gene3D" id="1.10.287.130">
    <property type="match status" value="1"/>
</dbReference>
<evidence type="ECO:0000256" key="9">
    <source>
        <dbReference type="ARBA" id="ARBA00022840"/>
    </source>
</evidence>
<keyword evidence="4" id="KW-0597">Phosphoprotein</keyword>
<dbReference type="InterPro" id="IPR005467">
    <property type="entry name" value="His_kinase_dom"/>
</dbReference>
<sequence>MPDDSREIENRPSPDALLEHAEREGRGRLKIFLGAAPGVGKTYEMLMSGRARKADGADVVIGVVETHGRRETEALVEGFEVIPRRKIDYRGQLLDEMDLDGIIARRPALVLVDELAHTNAPGSRHPKRYMDVQELLSQGIDVYSTLNIQHVESLNDVVAQITRVRVRETVPDSIIDRADDVEIIDITPDDLIKRLQDGKVYVPQTARRAIENYFSPGNLTALRELALRRTAQRVDEQLLNHMQAHAISGPWAAGDRVLVCLDHSRGGASLVRYARRQADRLRAPWTTLHLETPQSVNLSDEDKDRLASNMRLAQQLGAETVTLPALQPSREIIAYANANNFTHIIVGRPGKPRWRQLWQGSVTHDLIRYAGDISVHVISGDAADSEPQRGVKTAQPPQRFRIKPYVKSTIFVGLAIVAGIALDQTLDVRNLALVFLMAVLAAAVRGGLGPGLYASLLGALSFNFFFLEPRYTLTVRDPESLVALFFYLGVALVASNLTAAVQRQAAAARQRARTTEDLYLFSKKLAGTGTLDDVLWATAFQIASMLKVRVVILLPENGSIAVKAGYPPDDTLVDADIAAAKWAWEHNRPAGRGADTLPGARRLYLPMRTGREAVGVIGLDNDRQGPLLTPEQQRLFDALADQAALAIERIQLVSDVDKARLAAETDRLRTALLTSISHDLKTPLAAIMGSAGTLKDFGDDIPDDARGELLASIVDESERLNRFISNLLDMTRIGSGAMEPNYAFHFAGDIVGTALSRAAKITARHRVNVGIPADLPMLKIDPVLFEQVLFNLVDNAAKYASDGTVIDIRGWQDDGSVLLSVMDEGPGIPPDDVERIFDSFYRVRKGDHVRAGTGLGLAICRGFVEAMGGTIRAANRSDRSGAIFTIRMPVPAETPILGEQE</sequence>
<keyword evidence="5" id="KW-0808">Transferase</keyword>
<keyword evidence="9" id="KW-0067">ATP-binding</keyword>
<keyword evidence="6 13" id="KW-0812">Transmembrane</keyword>
<dbReference type="Gene3D" id="3.40.50.620">
    <property type="entry name" value="HUPs"/>
    <property type="match status" value="1"/>
</dbReference>
<dbReference type="CDD" id="cd00082">
    <property type="entry name" value="HisKA"/>
    <property type="match status" value="1"/>
</dbReference>
<evidence type="ECO:0000256" key="5">
    <source>
        <dbReference type="ARBA" id="ARBA00022679"/>
    </source>
</evidence>
<dbReference type="SUPFAM" id="SSF52402">
    <property type="entry name" value="Adenine nucleotide alpha hydrolases-like"/>
    <property type="match status" value="1"/>
</dbReference>
<dbReference type="InterPro" id="IPR038318">
    <property type="entry name" value="KdpD_sf"/>
</dbReference>
<keyword evidence="8" id="KW-0418">Kinase</keyword>
<dbReference type="InterPro" id="IPR006016">
    <property type="entry name" value="UspA"/>
</dbReference>
<reference evidence="15 16" key="1">
    <citation type="submission" date="2024-09" db="EMBL/GenBank/DDBJ databases">
        <authorList>
            <person name="Sun Q."/>
            <person name="Mori K."/>
        </authorList>
    </citation>
    <scope>NUCLEOTIDE SEQUENCE [LARGE SCALE GENOMIC DNA]</scope>
    <source>
        <strain evidence="15 16">TBRC 4938</strain>
    </source>
</reference>
<gene>
    <name evidence="15" type="ORF">ACFFP0_15410</name>
</gene>
<dbReference type="PANTHER" id="PTHR45569:SF1">
    <property type="entry name" value="SENSOR PROTEIN KDPD"/>
    <property type="match status" value="1"/>
</dbReference>
<evidence type="ECO:0000259" key="14">
    <source>
        <dbReference type="PROSITE" id="PS50109"/>
    </source>
</evidence>
<comment type="catalytic activity">
    <reaction evidence="1">
        <text>ATP + protein L-histidine = ADP + protein N-phospho-L-histidine.</text>
        <dbReference type="EC" id="2.7.13.3"/>
    </reaction>
</comment>
<feature type="domain" description="Histidine kinase" evidence="14">
    <location>
        <begin position="675"/>
        <end position="892"/>
    </location>
</feature>
<dbReference type="InterPro" id="IPR025201">
    <property type="entry name" value="KdpD_TM"/>
</dbReference>
<keyword evidence="11" id="KW-0902">Two-component regulatory system</keyword>
<evidence type="ECO:0000256" key="11">
    <source>
        <dbReference type="ARBA" id="ARBA00023012"/>
    </source>
</evidence>
<dbReference type="Pfam" id="PF02702">
    <property type="entry name" value="KdpD"/>
    <property type="match status" value="1"/>
</dbReference>
<dbReference type="EMBL" id="JBHMAA010000015">
    <property type="protein sequence ID" value="MFB9950247.1"/>
    <property type="molecule type" value="Genomic_DNA"/>
</dbReference>
<comment type="subcellular location">
    <subcellularLocation>
        <location evidence="2">Membrane</location>
        <topology evidence="2">Multi-pass membrane protein</topology>
    </subcellularLocation>
</comment>
<dbReference type="Pfam" id="PF13492">
    <property type="entry name" value="GAF_3"/>
    <property type="match status" value="1"/>
</dbReference>
<dbReference type="Pfam" id="PF02518">
    <property type="entry name" value="HATPase_c"/>
    <property type="match status" value="1"/>
</dbReference>
<dbReference type="InterPro" id="IPR036097">
    <property type="entry name" value="HisK_dim/P_sf"/>
</dbReference>
<dbReference type="InterPro" id="IPR003661">
    <property type="entry name" value="HisK_dim/P_dom"/>
</dbReference>
<keyword evidence="16" id="KW-1185">Reference proteome</keyword>
<evidence type="ECO:0000256" key="7">
    <source>
        <dbReference type="ARBA" id="ARBA00022741"/>
    </source>
</evidence>
<dbReference type="SUPFAM" id="SSF55781">
    <property type="entry name" value="GAF domain-like"/>
    <property type="match status" value="1"/>
</dbReference>
<dbReference type="PROSITE" id="PS50109">
    <property type="entry name" value="HIS_KIN"/>
    <property type="match status" value="1"/>
</dbReference>
<dbReference type="PRINTS" id="PR00344">
    <property type="entry name" value="BCTRLSENSOR"/>
</dbReference>
<dbReference type="InterPro" id="IPR052023">
    <property type="entry name" value="Histidine_kinase_KdpD"/>
</dbReference>
<comment type="caution">
    <text evidence="15">The sequence shown here is derived from an EMBL/GenBank/DDBJ whole genome shotgun (WGS) entry which is preliminary data.</text>
</comment>
<dbReference type="InterPro" id="IPR029016">
    <property type="entry name" value="GAF-like_dom_sf"/>
</dbReference>
<dbReference type="InterPro" id="IPR036890">
    <property type="entry name" value="HATPase_C_sf"/>
</dbReference>
<dbReference type="CDD" id="cd01987">
    <property type="entry name" value="USP_KdpD-like"/>
    <property type="match status" value="1"/>
</dbReference>
<dbReference type="InterPro" id="IPR014729">
    <property type="entry name" value="Rossmann-like_a/b/a_fold"/>
</dbReference>
<dbReference type="InterPro" id="IPR003852">
    <property type="entry name" value="Sig_transdc_His_kinase_KdpD_N"/>
</dbReference>
<dbReference type="EC" id="2.7.13.3" evidence="3"/>
<dbReference type="Gene3D" id="3.30.450.40">
    <property type="match status" value="1"/>
</dbReference>